<dbReference type="EMBL" id="CAJNRF010016658">
    <property type="protein sequence ID" value="CAF2209181.1"/>
    <property type="molecule type" value="Genomic_DNA"/>
</dbReference>
<dbReference type="EMBL" id="CAJOBG010014015">
    <property type="protein sequence ID" value="CAF4296954.1"/>
    <property type="molecule type" value="Genomic_DNA"/>
</dbReference>
<dbReference type="Proteomes" id="UP000663866">
    <property type="component" value="Unassembled WGS sequence"/>
</dbReference>
<evidence type="ECO:0000313" key="4">
    <source>
        <dbReference type="Proteomes" id="UP000663856"/>
    </source>
</evidence>
<evidence type="ECO:0000313" key="2">
    <source>
        <dbReference type="EMBL" id="CAF2209181.1"/>
    </source>
</evidence>
<reference evidence="2" key="1">
    <citation type="submission" date="2021-02" db="EMBL/GenBank/DDBJ databases">
        <authorList>
            <person name="Nowell W R."/>
        </authorList>
    </citation>
    <scope>NUCLEOTIDE SEQUENCE</scope>
</reference>
<evidence type="ECO:0000313" key="3">
    <source>
        <dbReference type="EMBL" id="CAF4296954.1"/>
    </source>
</evidence>
<keyword evidence="5" id="KW-1185">Reference proteome</keyword>
<dbReference type="AlphaFoldDB" id="A0A816ZE59"/>
<gene>
    <name evidence="3" type="ORF">OVN521_LOCUS31155</name>
    <name evidence="2" type="ORF">WKI299_LOCUS34911</name>
</gene>
<keyword evidence="1" id="KW-0175">Coiled coil</keyword>
<evidence type="ECO:0000313" key="5">
    <source>
        <dbReference type="Proteomes" id="UP000663866"/>
    </source>
</evidence>
<proteinExistence type="predicted"/>
<organism evidence="2 4">
    <name type="scientific">Rotaria magnacalcarata</name>
    <dbReference type="NCBI Taxonomy" id="392030"/>
    <lineage>
        <taxon>Eukaryota</taxon>
        <taxon>Metazoa</taxon>
        <taxon>Spiralia</taxon>
        <taxon>Gnathifera</taxon>
        <taxon>Rotifera</taxon>
        <taxon>Eurotatoria</taxon>
        <taxon>Bdelloidea</taxon>
        <taxon>Philodinida</taxon>
        <taxon>Philodinidae</taxon>
        <taxon>Rotaria</taxon>
    </lineage>
</organism>
<feature type="coiled-coil region" evidence="1">
    <location>
        <begin position="95"/>
        <end position="122"/>
    </location>
</feature>
<evidence type="ECO:0000256" key="1">
    <source>
        <dbReference type="SAM" id="Coils"/>
    </source>
</evidence>
<protein>
    <submittedName>
        <fullName evidence="2">Uncharacterized protein</fullName>
    </submittedName>
</protein>
<sequence>MSVNIFGNGPITASTGTIVNHRGPPGLGFKYLDEERNFDIENKRIANVASPIEENDVTTKIYIDDKIIEITNKLDDLGEQNIKEVNLLKGEDMTLKNHIANLEEKVIEIENLNKVLFDLNDKILVLSNHYKINHMYDTIIFQTNSKLEQGKFLFSLGMKGPASKKSGYVMPYDGSIDRIVMSSQDIDKKICVKLWINGNESDRDDFVKPENEYFHIHQYTEIALKEGDIIQFQATCNTENEKSMHVIQLMLRYVMINSVDEVKMLKDEPMEWDLIDSTKNKGKLSDMLRYDMINSVDKVKMLKDEPNNMEWKDSNEGKLTDISNLINNNLHD</sequence>
<comment type="caution">
    <text evidence="2">The sequence shown here is derived from an EMBL/GenBank/DDBJ whole genome shotgun (WGS) entry which is preliminary data.</text>
</comment>
<dbReference type="Proteomes" id="UP000663856">
    <property type="component" value="Unassembled WGS sequence"/>
</dbReference>
<accession>A0A816ZE59</accession>
<name>A0A816ZE59_9BILA</name>